<keyword evidence="3" id="KW-0539">Nucleus</keyword>
<comment type="similarity">
    <text evidence="2">Belongs to the replication factor A protein 3 family.</text>
</comment>
<name>A0ABQ7G6F2_DUNSA</name>
<sequence>MPSLEATPRVNFEAMQRFQGRKVLLTGEVKSLSDGKVLMRTSDDAEVLVICNPNFSGSFDSAFVEVRQGVLGKTNETKGSLLISPSA</sequence>
<comment type="subcellular location">
    <subcellularLocation>
        <location evidence="1">Nucleus</location>
    </subcellularLocation>
</comment>
<dbReference type="InterPro" id="IPR012340">
    <property type="entry name" value="NA-bd_OB-fold"/>
</dbReference>
<organism evidence="4 5">
    <name type="scientific">Dunaliella salina</name>
    <name type="common">Green alga</name>
    <name type="synonym">Protococcus salinus</name>
    <dbReference type="NCBI Taxonomy" id="3046"/>
    <lineage>
        <taxon>Eukaryota</taxon>
        <taxon>Viridiplantae</taxon>
        <taxon>Chlorophyta</taxon>
        <taxon>core chlorophytes</taxon>
        <taxon>Chlorophyceae</taxon>
        <taxon>CS clade</taxon>
        <taxon>Chlamydomonadales</taxon>
        <taxon>Dunaliellaceae</taxon>
        <taxon>Dunaliella</taxon>
    </lineage>
</organism>
<protein>
    <submittedName>
        <fullName evidence="4">Uncharacterized protein</fullName>
    </submittedName>
</protein>
<proteinExistence type="inferred from homology"/>
<dbReference type="Proteomes" id="UP000815325">
    <property type="component" value="Unassembled WGS sequence"/>
</dbReference>
<dbReference type="Pfam" id="PF08661">
    <property type="entry name" value="Rep_fac-A_3"/>
    <property type="match status" value="1"/>
</dbReference>
<comment type="caution">
    <text evidence="4">The sequence shown here is derived from an EMBL/GenBank/DDBJ whole genome shotgun (WGS) entry which is preliminary data.</text>
</comment>
<gene>
    <name evidence="4" type="ORF">DUNSADRAFT_14913</name>
</gene>
<evidence type="ECO:0000313" key="5">
    <source>
        <dbReference type="Proteomes" id="UP000815325"/>
    </source>
</evidence>
<evidence type="ECO:0000256" key="2">
    <source>
        <dbReference type="ARBA" id="ARBA00009761"/>
    </source>
</evidence>
<dbReference type="InterPro" id="IPR013970">
    <property type="entry name" value="Rfa2"/>
</dbReference>
<evidence type="ECO:0000256" key="3">
    <source>
        <dbReference type="ARBA" id="ARBA00023242"/>
    </source>
</evidence>
<reference evidence="4" key="1">
    <citation type="submission" date="2017-08" db="EMBL/GenBank/DDBJ databases">
        <authorList>
            <person name="Polle J.E."/>
            <person name="Barry K."/>
            <person name="Cushman J."/>
            <person name="Schmutz J."/>
            <person name="Tran D."/>
            <person name="Hathwaick L.T."/>
            <person name="Yim W.C."/>
            <person name="Jenkins J."/>
            <person name="Mckie-Krisberg Z.M."/>
            <person name="Prochnik S."/>
            <person name="Lindquist E."/>
            <person name="Dockter R.B."/>
            <person name="Adam C."/>
            <person name="Molina H."/>
            <person name="Bunkerborg J."/>
            <person name="Jin E."/>
            <person name="Buchheim M."/>
            <person name="Magnuson J."/>
        </authorList>
    </citation>
    <scope>NUCLEOTIDE SEQUENCE</scope>
    <source>
        <strain evidence="4">CCAP 19/18</strain>
    </source>
</reference>
<accession>A0ABQ7G6F2</accession>
<evidence type="ECO:0000313" key="4">
    <source>
        <dbReference type="EMBL" id="KAF5830183.1"/>
    </source>
</evidence>
<dbReference type="Gene3D" id="2.40.50.140">
    <property type="entry name" value="Nucleic acid-binding proteins"/>
    <property type="match status" value="1"/>
</dbReference>
<keyword evidence="5" id="KW-1185">Reference proteome</keyword>
<evidence type="ECO:0000256" key="1">
    <source>
        <dbReference type="ARBA" id="ARBA00004123"/>
    </source>
</evidence>
<dbReference type="EMBL" id="MU070070">
    <property type="protein sequence ID" value="KAF5830183.1"/>
    <property type="molecule type" value="Genomic_DNA"/>
</dbReference>